<gene>
    <name evidence="1" type="ORF">SDC9_78537</name>
</gene>
<proteinExistence type="predicted"/>
<evidence type="ECO:0000313" key="1">
    <source>
        <dbReference type="EMBL" id="MPM31980.1"/>
    </source>
</evidence>
<name>A0A644YTR7_9ZZZZ</name>
<organism evidence="1">
    <name type="scientific">bioreactor metagenome</name>
    <dbReference type="NCBI Taxonomy" id="1076179"/>
    <lineage>
        <taxon>unclassified sequences</taxon>
        <taxon>metagenomes</taxon>
        <taxon>ecological metagenomes</taxon>
    </lineage>
</organism>
<comment type="caution">
    <text evidence="1">The sequence shown here is derived from an EMBL/GenBank/DDBJ whole genome shotgun (WGS) entry which is preliminary data.</text>
</comment>
<sequence length="68" mass="7036">MIRGTEDDATEDIFCAAAAHIELNAEYSASIILSKSSAAGFETEGLSFSAIAQAYFIISAAEGAIICS</sequence>
<reference evidence="1" key="1">
    <citation type="submission" date="2019-08" db="EMBL/GenBank/DDBJ databases">
        <authorList>
            <person name="Kucharzyk K."/>
            <person name="Murdoch R.W."/>
            <person name="Higgins S."/>
            <person name="Loffler F."/>
        </authorList>
    </citation>
    <scope>NUCLEOTIDE SEQUENCE</scope>
</reference>
<accession>A0A644YTR7</accession>
<dbReference type="AlphaFoldDB" id="A0A644YTR7"/>
<dbReference type="EMBL" id="VSSQ01006230">
    <property type="protein sequence ID" value="MPM31980.1"/>
    <property type="molecule type" value="Genomic_DNA"/>
</dbReference>
<protein>
    <submittedName>
        <fullName evidence="1">Uncharacterized protein</fullName>
    </submittedName>
</protein>